<dbReference type="PANTHER" id="PTHR43179">
    <property type="entry name" value="RHAMNOSYLTRANSFERASE WBBL"/>
    <property type="match status" value="1"/>
</dbReference>
<dbReference type="Pfam" id="PF00535">
    <property type="entry name" value="Glycos_transf_2"/>
    <property type="match status" value="1"/>
</dbReference>
<reference evidence="2" key="2">
    <citation type="submission" date="2022-12" db="EMBL/GenBank/DDBJ databases">
        <authorList>
            <person name="Dechsakulwatana C."/>
            <person name="Rungsihiranrut A."/>
            <person name="Muangchinda C."/>
            <person name="Ningthoujam R."/>
            <person name="Klankeo P."/>
            <person name="Pinyakong O."/>
        </authorList>
    </citation>
    <scope>NUCLEOTIDE SEQUENCE</scope>
    <source>
        <strain evidence="2">TL01-2</strain>
    </source>
</reference>
<gene>
    <name evidence="2" type="ORF">O0Q50_00025</name>
</gene>
<protein>
    <submittedName>
        <fullName evidence="2">Glycosyltransferase family 2 protein</fullName>
    </submittedName>
</protein>
<name>A0AAX6N0W7_PRIAR</name>
<dbReference type="Proteomes" id="UP001269400">
    <property type="component" value="Unassembled WGS sequence"/>
</dbReference>
<reference evidence="2" key="1">
    <citation type="journal article" date="2022" name="J Environ Chem Eng">
        <title>Biodegradation of petroleum oil using a constructed nonpathogenic and heavy metal-tolerant bacterial consortium isolated from marine sponges.</title>
        <authorList>
            <person name="Dechsakulwatana C."/>
            <person name="Rungsihiranrut A."/>
            <person name="Muangchinda C."/>
            <person name="Ningthoujam R."/>
            <person name="Klankeo P."/>
            <person name="Pinyakong O."/>
        </authorList>
    </citation>
    <scope>NUCLEOTIDE SEQUENCE</scope>
    <source>
        <strain evidence="2">TL01-2</strain>
    </source>
</reference>
<proteinExistence type="predicted"/>
<comment type="caution">
    <text evidence="2">The sequence shown here is derived from an EMBL/GenBank/DDBJ whole genome shotgun (WGS) entry which is preliminary data.</text>
</comment>
<organism evidence="2 3">
    <name type="scientific">Priestia aryabhattai</name>
    <name type="common">Bacillus aryabhattai</name>
    <dbReference type="NCBI Taxonomy" id="412384"/>
    <lineage>
        <taxon>Bacteria</taxon>
        <taxon>Bacillati</taxon>
        <taxon>Bacillota</taxon>
        <taxon>Bacilli</taxon>
        <taxon>Bacillales</taxon>
        <taxon>Bacillaceae</taxon>
        <taxon>Priestia</taxon>
    </lineage>
</organism>
<dbReference type="PANTHER" id="PTHR43179:SF10">
    <property type="entry name" value="GLYCOSYL TRANSFERASE"/>
    <property type="match status" value="1"/>
</dbReference>
<dbReference type="AlphaFoldDB" id="A0AAX6N0W7"/>
<dbReference type="EMBL" id="JAPTGD010000001">
    <property type="protein sequence ID" value="MDU9689538.1"/>
    <property type="molecule type" value="Genomic_DNA"/>
</dbReference>
<dbReference type="Gene3D" id="3.90.550.10">
    <property type="entry name" value="Spore Coat Polysaccharide Biosynthesis Protein SpsA, Chain A"/>
    <property type="match status" value="1"/>
</dbReference>
<dbReference type="SUPFAM" id="SSF53448">
    <property type="entry name" value="Nucleotide-diphospho-sugar transferases"/>
    <property type="match status" value="1"/>
</dbReference>
<dbReference type="InterPro" id="IPR001173">
    <property type="entry name" value="Glyco_trans_2-like"/>
</dbReference>
<sequence length="304" mass="34632">MDGVILNYNSSSDTVELLSNLLRMNDTFEHIVVVDNNSNEKDKAALSAAVDEMKSQSNSSVDIKLIFNKKNTGYASGNNIGLKYLNTLSSRDNLVAIMNPDIYIEEQQLMGVIKNYQYFESKSGENSVGVISPWVINTGQAGMVAWKLPYFWSDVIASSMILKKLLGDKLEYKKLNRNKHLQPVDVLPGSFLIINKTALERVGFLEESTFLYCEERILASKMKRNGFATLLDTDHYYHHAHSKTINKFLNGLKKIDFLYDSKRVYYKQEKKSYIQSFIISNLRFLSKAEYVCIQGLKSLIAIKN</sequence>
<evidence type="ECO:0000313" key="3">
    <source>
        <dbReference type="Proteomes" id="UP001269400"/>
    </source>
</evidence>
<evidence type="ECO:0000313" key="2">
    <source>
        <dbReference type="EMBL" id="MDU9689538.1"/>
    </source>
</evidence>
<accession>A0AAX6N0W7</accession>
<dbReference type="InterPro" id="IPR029044">
    <property type="entry name" value="Nucleotide-diphossugar_trans"/>
</dbReference>
<feature type="domain" description="Glycosyltransferase 2-like" evidence="1">
    <location>
        <begin position="4"/>
        <end position="114"/>
    </location>
</feature>
<dbReference type="RefSeq" id="WP_316909762.1">
    <property type="nucleotide sequence ID" value="NZ_JAPTGD010000001.1"/>
</dbReference>
<evidence type="ECO:0000259" key="1">
    <source>
        <dbReference type="Pfam" id="PF00535"/>
    </source>
</evidence>